<feature type="transmembrane region" description="Helical" evidence="7">
    <location>
        <begin position="452"/>
        <end position="471"/>
    </location>
</feature>
<dbReference type="PANTHER" id="PTHR13018">
    <property type="entry name" value="PROBABLE MEMBRANE PROTEIN DUF221-RELATED"/>
    <property type="match status" value="1"/>
</dbReference>
<dbReference type="EMBL" id="JNBR01000455">
    <property type="protein sequence ID" value="OQR92522.1"/>
    <property type="molecule type" value="Genomic_DNA"/>
</dbReference>
<evidence type="ECO:0000259" key="9">
    <source>
        <dbReference type="Pfam" id="PF13967"/>
    </source>
</evidence>
<reference evidence="11 12" key="1">
    <citation type="journal article" date="2014" name="Genome Biol. Evol.">
        <title>The secreted proteins of Achlya hypogyna and Thraustotheca clavata identify the ancestral oomycete secretome and reveal gene acquisitions by horizontal gene transfer.</title>
        <authorList>
            <person name="Misner I."/>
            <person name="Blouin N."/>
            <person name="Leonard G."/>
            <person name="Richards T.A."/>
            <person name="Lane C.E."/>
        </authorList>
    </citation>
    <scope>NUCLEOTIDE SEQUENCE [LARGE SCALE GENOMIC DNA]</scope>
    <source>
        <strain evidence="11 12">ATCC 48635</strain>
    </source>
</reference>
<evidence type="ECO:0000313" key="11">
    <source>
        <dbReference type="EMBL" id="OQR92522.1"/>
    </source>
</evidence>
<dbReference type="InterPro" id="IPR027815">
    <property type="entry name" value="CSC1/OSCA1-like_cyt"/>
</dbReference>
<dbReference type="InterPro" id="IPR045122">
    <property type="entry name" value="Csc1-like"/>
</dbReference>
<evidence type="ECO:0000256" key="7">
    <source>
        <dbReference type="SAM" id="Phobius"/>
    </source>
</evidence>
<feature type="transmembrane region" description="Helical" evidence="7">
    <location>
        <begin position="399"/>
        <end position="425"/>
    </location>
</feature>
<feature type="transmembrane region" description="Helical" evidence="7">
    <location>
        <begin position="557"/>
        <end position="574"/>
    </location>
</feature>
<dbReference type="AlphaFoldDB" id="A0A1V9Z3P0"/>
<feature type="transmembrane region" description="Helical" evidence="7">
    <location>
        <begin position="16"/>
        <end position="35"/>
    </location>
</feature>
<comment type="similarity">
    <text evidence="2">Belongs to the CSC1 (TC 1.A.17) family.</text>
</comment>
<feature type="transmembrane region" description="Helical" evidence="7">
    <location>
        <begin position="603"/>
        <end position="630"/>
    </location>
</feature>
<feature type="transmembrane region" description="Helical" evidence="7">
    <location>
        <begin position="102"/>
        <end position="120"/>
    </location>
</feature>
<feature type="domain" description="CSC1/OSCA1-like N-terminal transmembrane" evidence="9">
    <location>
        <begin position="17"/>
        <end position="171"/>
    </location>
</feature>
<keyword evidence="6 7" id="KW-0472">Membrane</keyword>
<evidence type="ECO:0000259" key="10">
    <source>
        <dbReference type="Pfam" id="PF14703"/>
    </source>
</evidence>
<dbReference type="GO" id="GO:0005886">
    <property type="term" value="C:plasma membrane"/>
    <property type="evidence" value="ECO:0007669"/>
    <property type="project" value="TreeGrafter"/>
</dbReference>
<dbReference type="InterPro" id="IPR032880">
    <property type="entry name" value="CSC1/OSCA1-like_N"/>
</dbReference>
<evidence type="ECO:0000256" key="2">
    <source>
        <dbReference type="ARBA" id="ARBA00007779"/>
    </source>
</evidence>
<keyword evidence="5 7" id="KW-1133">Transmembrane helix</keyword>
<evidence type="ECO:0000256" key="1">
    <source>
        <dbReference type="ARBA" id="ARBA00004141"/>
    </source>
</evidence>
<evidence type="ECO:0000256" key="5">
    <source>
        <dbReference type="ARBA" id="ARBA00022989"/>
    </source>
</evidence>
<feature type="transmembrane region" description="Helical" evidence="7">
    <location>
        <begin position="491"/>
        <end position="513"/>
    </location>
</feature>
<dbReference type="PANTHER" id="PTHR13018:SF5">
    <property type="entry name" value="RE44586P"/>
    <property type="match status" value="1"/>
</dbReference>
<gene>
    <name evidence="11" type="ORF">ACHHYP_03594</name>
</gene>
<comment type="caution">
    <text evidence="11">The sequence shown here is derived from an EMBL/GenBank/DDBJ whole genome shotgun (WGS) entry which is preliminary data.</text>
</comment>
<sequence>MTATGGHRVDTDPDEAILLSVEIYFSLFVVGFVAFELVRHRLAIYFNCRAADPKASCPLAEQEYGFGGWVLPVLRATDDEIMEFCGLDALCYLRFLRLGRKVAGVSILLSLGLMPIYATAVQPSTANTTTQDLVARLAMANMNVSLDPNRLWAPVAAGIVVTVCTLRLLVAEYKVYVSRRHEFLGRDGLQQYTVLMNDLPSSLRTHEALAKYLYRLFPTMVDSVHMVMECRELEAQVIKRARVRDDLERAMVLAVTTGRRPTTAFKRGQVDAIDHWTQLLEKLNVSIRTEIATLRGYQAKLHESMNDDSLEDALCVSSLHDGSASSDSAPPAVSVATMLAFMRPSAFVTFNTLQATQSALQMLQTDSPTELRVRPAPDPADILWHNLGRTLDNVTSWQFASSLATIAVIVLWSFPTAFVTTLGAMQQWRDEYPAVERTLAAHPWLVDCAKQLAPLGLVALSGLAPYVFGALSRREGLASQTEVDAATFAKLVTFQFCQTFVVALLSGSLNSLLPVLVDSPYLFVTIFSEALSLQASLYICYMAILIGLTLLFKLYRVGPFVVGLLYYIFAPRLTPRDRRSPWKWLSPMSAVETCSQSTILPSYFLVLLLVLVFCPITPLVAFFGGLFFFLSEVVYRRLYFFVYAPGRFTTGVYWPSMYRSIVRALYMAQVILIALLWVKVSDAWTNRVAVTSPGTVPASVFEEYAYWFAMAPSVVVSFLPFVTYVVDSRVCSLYLRAATFLPLVDCYRIDAVRTGAMRVRSATAEQHRDNAMYVQPALQAGSGLKTEFTFEQAQRLFALKRQPTGDHYEPLHEDVSEPI</sequence>
<feature type="transmembrane region" description="Helical" evidence="7">
    <location>
        <begin position="664"/>
        <end position="684"/>
    </location>
</feature>
<dbReference type="Pfam" id="PF02714">
    <property type="entry name" value="RSN1_7TM"/>
    <property type="match status" value="1"/>
</dbReference>
<dbReference type="Pfam" id="PF13967">
    <property type="entry name" value="RSN1_TM"/>
    <property type="match status" value="1"/>
</dbReference>
<evidence type="ECO:0000259" key="8">
    <source>
        <dbReference type="Pfam" id="PF02714"/>
    </source>
</evidence>
<comment type="subcellular location">
    <subcellularLocation>
        <location evidence="1">Membrane</location>
        <topology evidence="1">Multi-pass membrane protein</topology>
    </subcellularLocation>
</comment>
<evidence type="ECO:0000256" key="6">
    <source>
        <dbReference type="ARBA" id="ARBA00023136"/>
    </source>
</evidence>
<keyword evidence="12" id="KW-1185">Reference proteome</keyword>
<evidence type="ECO:0000256" key="4">
    <source>
        <dbReference type="ARBA" id="ARBA00022692"/>
    </source>
</evidence>
<evidence type="ECO:0000313" key="12">
    <source>
        <dbReference type="Proteomes" id="UP000243579"/>
    </source>
</evidence>
<dbReference type="Proteomes" id="UP000243579">
    <property type="component" value="Unassembled WGS sequence"/>
</dbReference>
<feature type="domain" description="CSC1/OSCA1-like cytosolic" evidence="10">
    <location>
        <begin position="191"/>
        <end position="294"/>
    </location>
</feature>
<organism evidence="11 12">
    <name type="scientific">Achlya hypogyna</name>
    <name type="common">Oomycete</name>
    <name type="synonym">Protoachlya hypogyna</name>
    <dbReference type="NCBI Taxonomy" id="1202772"/>
    <lineage>
        <taxon>Eukaryota</taxon>
        <taxon>Sar</taxon>
        <taxon>Stramenopiles</taxon>
        <taxon>Oomycota</taxon>
        <taxon>Saprolegniomycetes</taxon>
        <taxon>Saprolegniales</taxon>
        <taxon>Achlyaceae</taxon>
        <taxon>Achlya</taxon>
    </lineage>
</organism>
<dbReference type="Pfam" id="PF14703">
    <property type="entry name" value="PHM7_cyt"/>
    <property type="match status" value="2"/>
</dbReference>
<proteinExistence type="inferred from homology"/>
<name>A0A1V9Z3P0_ACHHY</name>
<feature type="transmembrane region" description="Helical" evidence="7">
    <location>
        <begin position="151"/>
        <end position="170"/>
    </location>
</feature>
<accession>A0A1V9Z3P0</accession>
<keyword evidence="4 7" id="KW-0812">Transmembrane</keyword>
<feature type="transmembrane region" description="Helical" evidence="7">
    <location>
        <begin position="533"/>
        <end position="552"/>
    </location>
</feature>
<dbReference type="GO" id="GO:0005227">
    <property type="term" value="F:calcium-activated cation channel activity"/>
    <property type="evidence" value="ECO:0007669"/>
    <property type="project" value="InterPro"/>
</dbReference>
<feature type="transmembrane region" description="Helical" evidence="7">
    <location>
        <begin position="704"/>
        <end position="726"/>
    </location>
</feature>
<keyword evidence="3" id="KW-0813">Transport</keyword>
<feature type="domain" description="CSC1/OSCA1-like cytosolic" evidence="10">
    <location>
        <begin position="343"/>
        <end position="386"/>
    </location>
</feature>
<protein>
    <recommendedName>
        <fullName evidence="13">CSC1/OSCA1-like 7TM region domain-containing protein</fullName>
    </recommendedName>
</protein>
<dbReference type="OrthoDB" id="1689567at2759"/>
<feature type="domain" description="CSC1/OSCA1-like 7TM region" evidence="8">
    <location>
        <begin position="399"/>
        <end position="675"/>
    </location>
</feature>
<evidence type="ECO:0008006" key="13">
    <source>
        <dbReference type="Google" id="ProtNLM"/>
    </source>
</evidence>
<dbReference type="InterPro" id="IPR003864">
    <property type="entry name" value="CSC1/OSCA1-like_7TM"/>
</dbReference>
<evidence type="ECO:0000256" key="3">
    <source>
        <dbReference type="ARBA" id="ARBA00022448"/>
    </source>
</evidence>